<proteinExistence type="predicted"/>
<evidence type="ECO:0000256" key="2">
    <source>
        <dbReference type="SAM" id="MobiDB-lite"/>
    </source>
</evidence>
<sequence>MLHSHHRIAVPAETRFVIPAWTSRCEFGDLRDGENRRALGEWITTGEGTKFAALGLDPDRTVEEIVDSPPTLGSVLATVFRAYARRFDRVRWGDKRPSYFRYVGPLLRMFPDAQFIHVVRDGRDCVASLREMPWYKQDIYHAICLWREAIDLGRRYAAELGPDTYYELQYERLVADPADELMRLCAFLGEEYDPAMTEPHRLARKTVPPSKKWHRRTHGAVDSGRVGSWARRLEPWEIGLAEAAFGERLAEYGYEPSGAPRPTRGQLARLAKVSAHRRMSQTKQRIRERWRTRNEPNPVVSLLTTEHTGPAPLIVEPPSQSVSTESPLASVPLAERCGEPARSGHSGR</sequence>
<dbReference type="EMBL" id="BSRZ01000027">
    <property type="protein sequence ID" value="GLW67578.1"/>
    <property type="molecule type" value="Genomic_DNA"/>
</dbReference>
<dbReference type="PANTHER" id="PTHR12788">
    <property type="entry name" value="PROTEIN-TYROSINE SULFOTRANSFERASE 2"/>
    <property type="match status" value="1"/>
</dbReference>
<evidence type="ECO:0000313" key="4">
    <source>
        <dbReference type="Proteomes" id="UP001165124"/>
    </source>
</evidence>
<organism evidence="3 4">
    <name type="scientific">Actinomadura rubrobrunea</name>
    <dbReference type="NCBI Taxonomy" id="115335"/>
    <lineage>
        <taxon>Bacteria</taxon>
        <taxon>Bacillati</taxon>
        <taxon>Actinomycetota</taxon>
        <taxon>Actinomycetes</taxon>
        <taxon>Streptosporangiales</taxon>
        <taxon>Thermomonosporaceae</taxon>
        <taxon>Actinomadura</taxon>
    </lineage>
</organism>
<feature type="region of interest" description="Disordered" evidence="2">
    <location>
        <begin position="303"/>
        <end position="348"/>
    </location>
</feature>
<keyword evidence="1" id="KW-0808">Transferase</keyword>
<evidence type="ECO:0000313" key="3">
    <source>
        <dbReference type="EMBL" id="GLW67578.1"/>
    </source>
</evidence>
<dbReference type="GO" id="GO:0008476">
    <property type="term" value="F:protein-tyrosine sulfotransferase activity"/>
    <property type="evidence" value="ECO:0007669"/>
    <property type="project" value="InterPro"/>
</dbReference>
<accession>A0A9W6UYU6</accession>
<evidence type="ECO:0000256" key="1">
    <source>
        <dbReference type="ARBA" id="ARBA00022679"/>
    </source>
</evidence>
<dbReference type="PANTHER" id="PTHR12788:SF10">
    <property type="entry name" value="PROTEIN-TYROSINE SULFOTRANSFERASE"/>
    <property type="match status" value="1"/>
</dbReference>
<keyword evidence="4" id="KW-1185">Reference proteome</keyword>
<gene>
    <name evidence="3" type="ORF">Arub01_58210</name>
</gene>
<dbReference type="InterPro" id="IPR027417">
    <property type="entry name" value="P-loop_NTPase"/>
</dbReference>
<feature type="compositionally biased region" description="Polar residues" evidence="2">
    <location>
        <begin position="318"/>
        <end position="327"/>
    </location>
</feature>
<dbReference type="SUPFAM" id="SSF52540">
    <property type="entry name" value="P-loop containing nucleoside triphosphate hydrolases"/>
    <property type="match status" value="1"/>
</dbReference>
<dbReference type="InterPro" id="IPR026634">
    <property type="entry name" value="TPST-like"/>
</dbReference>
<name>A0A9W6UYU6_9ACTN</name>
<dbReference type="AlphaFoldDB" id="A0A9W6UYU6"/>
<dbReference type="Proteomes" id="UP001165124">
    <property type="component" value="Unassembled WGS sequence"/>
</dbReference>
<comment type="caution">
    <text evidence="3">The sequence shown here is derived from an EMBL/GenBank/DDBJ whole genome shotgun (WGS) entry which is preliminary data.</text>
</comment>
<protein>
    <submittedName>
        <fullName evidence="3">Sulfotransferase</fullName>
    </submittedName>
</protein>
<dbReference type="Gene3D" id="3.40.50.300">
    <property type="entry name" value="P-loop containing nucleotide triphosphate hydrolases"/>
    <property type="match status" value="1"/>
</dbReference>
<reference evidence="3" key="1">
    <citation type="submission" date="2023-02" db="EMBL/GenBank/DDBJ databases">
        <title>Actinomadura rubrobrunea NBRC 14622.</title>
        <authorList>
            <person name="Ichikawa N."/>
            <person name="Sato H."/>
            <person name="Tonouchi N."/>
        </authorList>
    </citation>
    <scope>NUCLEOTIDE SEQUENCE</scope>
    <source>
        <strain evidence="3">NBRC 14622</strain>
    </source>
</reference>
<dbReference type="Pfam" id="PF13469">
    <property type="entry name" value="Sulfotransfer_3"/>
    <property type="match status" value="1"/>
</dbReference>